<feature type="region of interest" description="Disordered" evidence="2">
    <location>
        <begin position="325"/>
        <end position="350"/>
    </location>
</feature>
<gene>
    <name evidence="4" type="ORF">AK812_SmicGene23178</name>
</gene>
<evidence type="ECO:0000256" key="2">
    <source>
        <dbReference type="SAM" id="MobiDB-lite"/>
    </source>
</evidence>
<dbReference type="GO" id="GO:0015074">
    <property type="term" value="P:DNA integration"/>
    <property type="evidence" value="ECO:0007669"/>
    <property type="project" value="InterPro"/>
</dbReference>
<dbReference type="Gene3D" id="1.10.443.10">
    <property type="entry name" value="Intergrase catalytic core"/>
    <property type="match status" value="1"/>
</dbReference>
<dbReference type="GO" id="GO:0006310">
    <property type="term" value="P:DNA recombination"/>
    <property type="evidence" value="ECO:0007669"/>
    <property type="project" value="UniProtKB-KW"/>
</dbReference>
<keyword evidence="3" id="KW-1133">Transmembrane helix</keyword>
<keyword evidence="5" id="KW-1185">Reference proteome</keyword>
<dbReference type="InterPro" id="IPR011010">
    <property type="entry name" value="DNA_brk_join_enz"/>
</dbReference>
<keyword evidence="3" id="KW-0812">Transmembrane</keyword>
<evidence type="ECO:0000256" key="1">
    <source>
        <dbReference type="ARBA" id="ARBA00023172"/>
    </source>
</evidence>
<reference evidence="4 5" key="1">
    <citation type="submission" date="2016-02" db="EMBL/GenBank/DDBJ databases">
        <title>Genome analysis of coral dinoflagellate symbionts highlights evolutionary adaptations to a symbiotic lifestyle.</title>
        <authorList>
            <person name="Aranda M."/>
            <person name="Li Y."/>
            <person name="Liew Y.J."/>
            <person name="Baumgarten S."/>
            <person name="Simakov O."/>
            <person name="Wilson M."/>
            <person name="Piel J."/>
            <person name="Ashoor H."/>
            <person name="Bougouffa S."/>
            <person name="Bajic V.B."/>
            <person name="Ryu T."/>
            <person name="Ravasi T."/>
            <person name="Bayer T."/>
            <person name="Micklem G."/>
            <person name="Kim H."/>
            <person name="Bhak J."/>
            <person name="Lajeunesse T.C."/>
            <person name="Voolstra C.R."/>
        </authorList>
    </citation>
    <scope>NUCLEOTIDE SEQUENCE [LARGE SCALE GENOMIC DNA]</scope>
    <source>
        <strain evidence="4 5">CCMP2467</strain>
    </source>
</reference>
<feature type="region of interest" description="Disordered" evidence="2">
    <location>
        <begin position="761"/>
        <end position="826"/>
    </location>
</feature>
<feature type="transmembrane region" description="Helical" evidence="3">
    <location>
        <begin position="1414"/>
        <end position="1435"/>
    </location>
</feature>
<keyword evidence="1" id="KW-0233">DNA recombination</keyword>
<dbReference type="SUPFAM" id="SSF56349">
    <property type="entry name" value="DNA breaking-rejoining enzymes"/>
    <property type="match status" value="1"/>
</dbReference>
<name>A0A1Q9DHX5_SYMMI</name>
<evidence type="ECO:0000313" key="5">
    <source>
        <dbReference type="Proteomes" id="UP000186817"/>
    </source>
</evidence>
<accession>A0A1Q9DHX5</accession>
<comment type="caution">
    <text evidence="4">The sequence shown here is derived from an EMBL/GenBank/DDBJ whole genome shotgun (WGS) entry which is preliminary data.</text>
</comment>
<dbReference type="OrthoDB" id="420279at2759"/>
<dbReference type="InterPro" id="IPR013762">
    <property type="entry name" value="Integrase-like_cat_sf"/>
</dbReference>
<evidence type="ECO:0000313" key="4">
    <source>
        <dbReference type="EMBL" id="OLP94767.1"/>
    </source>
</evidence>
<keyword evidence="3" id="KW-0472">Membrane</keyword>
<proteinExistence type="predicted"/>
<feature type="transmembrane region" description="Helical" evidence="3">
    <location>
        <begin position="1480"/>
        <end position="1501"/>
    </location>
</feature>
<sequence length="1888" mass="203683">MSVLELQKKVFEEKLLAEVALAAPSPSEVCYQLHEMLPLYSHLRCFGLLNTYLEPSTCLELLRILTGKATLRILQFENVPVPEAGARLLAECLRKEEPPLEELWLLDLAASLPDCPASWLDRASSRAWKAGAWARLVLQGAIGTPAASRQLNIPSRYYAVIGGEGVHPALYRSYRDYSRALGPIEASSAVSHAFPTELETQVYCAGAQVAAGLVAPMEDMVGPSTVVTCDAAYLVEGVLDVSAEALLRLTPMEPDEPPELLITFDSGSPNLLPEPHSLVTAAQAWTMDPAAAALERVTFYRADEAPAPAGETGKKPRPKLHLTRADLEASAPKPTTNATEPPAKPKRPSMAGLAAQMETLMGAKPAGVNRGCGSAEEGAQEAEDVEVDPPAQNPLAQAMLAQSQALTSLVQQLAASSADPVLDLGAAGSVGVRGASQRAHFQEELAQGKGVFFRQVLQNLGRRMAPSQVVAGSPEAMLEQGLTLSRYWERFGGWANARDMALVAYQVGLIFDAMMGERYDLAKDHLALLAVSLEQSALDGSRMDIGFQLTWLEELPSSMFMSLPQLQPYRALDVSRLRLHGKGDWKLESFLEGPLWLPFLDPAILRHGFAVAPEDLPDLDQESFEECLKLALLWDANHLLDLRWPLLREAAFARSCRIFNSYKNEELDRQIGDRRPANRSEYHLAGPSKWLPQGHLVAAYSLERYREKLCGFASDRKDFYHQIGASAQRADSNRLPFSYPLSCFANTHALLSLCSSAKAGSGRPRPLLQSPGGPTAACAPPAKSCPAPRDRHASASSNPGCGPLGGPEPEARPDGAGKPKDFSLEGPFVAHRDSASASSNPGCGSFPAGLSADTQVTPAFKSMLQGDHHGVEFALEGHRQLLSAYGAIAPHCELRGGDAPPLSRLWQAVVIDDLVNLSPVSVSSPSATKSEGQAMHSRAQVAYSSEAILGAPEKDVVGEQLFKAIGAEIDSRDPQVARGCVPVAAPLSRRVPLAALSLRAAVLPVTTPRLLSRLSGAWVSVALFRRCTMALFGKVFGEESRASATSSSSAAVEQPRLLAQELCLAAALMPLMASDITAPFCNKVYATDASLGLGAFCSTEVAGYSRLSTGATSLLEALGVETTAEEGRDEETFAVPSAGLPFRLDLIEVGLPAPFVSAEAAALGLQVGPPFHPKCSPFFRLADPDLLVWFYSVLKAGYVKALVLHSPAVAGRSPRNPHSTTRGAGSSFAGARYLRRCQVFARRCRFLFAAAARFGRPALLLEKDTGGGPVSLPATAPAACRFTVAACAFGCPSCCAWHALSVGLDSAPLQRRCPCPTAHRAAAFLGLPDRPLELPAGFAWCAAKVLASAIRQPVPRDTASRLESLVCNDLLSAARWEVECVIPWRTPHHINVLELSTLGALLRRLAIQACVVQLAYGLYASLGLASTLLMLLAAARCVSWHHGLFSSLSQLAYFEAGAPTLGPSTFGPLSFSCAQCFCKLFLALCWALCLSVTAAAPFAPLGFDSSLGFPGEGWAGLFLWGVLFRVCLCAAMDQAAPRTPADALRAEARRPLHLVADRVIRPATRSNRARLLDEFDSWLQAHQGCSLADLLGLPYDQAERIAMILVLYGQQLFRSGSPYYRYSETINGVGAARPGIRRSLGAAWDLAFAWLTEEPHAHHRALPRGVLLALVSAALCWGWLREAGVFMLAWTGLLRIGEVVSATRRDLILPSDASPGTTFALLQIRAPKTRGRAAKHQASHVDPPDAVQLLELAFGHLQPAARLWPMSSGALRRRFRLLQSRFGLVHNDGSPHFDLSSFRPGGATWMLHCTENPDLVRRRGRWLSLRVMEIYLQEVEAITYLPSLSVEQRDFLKLMTESFPVLLRKASFFQSAKIPTAAWFFLLFDPKS</sequence>
<feature type="compositionally biased region" description="Basic and acidic residues" evidence="2">
    <location>
        <begin position="809"/>
        <end position="823"/>
    </location>
</feature>
<protein>
    <submittedName>
        <fullName evidence="4">Uncharacterized protein</fullName>
    </submittedName>
</protein>
<dbReference type="SUPFAM" id="SSF52047">
    <property type="entry name" value="RNI-like"/>
    <property type="match status" value="1"/>
</dbReference>
<feature type="compositionally biased region" description="Low complexity" evidence="2">
    <location>
        <begin position="771"/>
        <end position="787"/>
    </location>
</feature>
<dbReference type="EMBL" id="LSRX01000530">
    <property type="protein sequence ID" value="OLP94767.1"/>
    <property type="molecule type" value="Genomic_DNA"/>
</dbReference>
<evidence type="ECO:0000256" key="3">
    <source>
        <dbReference type="SAM" id="Phobius"/>
    </source>
</evidence>
<dbReference type="Proteomes" id="UP000186817">
    <property type="component" value="Unassembled WGS sequence"/>
</dbReference>
<organism evidence="4 5">
    <name type="scientific">Symbiodinium microadriaticum</name>
    <name type="common">Dinoflagellate</name>
    <name type="synonym">Zooxanthella microadriatica</name>
    <dbReference type="NCBI Taxonomy" id="2951"/>
    <lineage>
        <taxon>Eukaryota</taxon>
        <taxon>Sar</taxon>
        <taxon>Alveolata</taxon>
        <taxon>Dinophyceae</taxon>
        <taxon>Suessiales</taxon>
        <taxon>Symbiodiniaceae</taxon>
        <taxon>Symbiodinium</taxon>
    </lineage>
</organism>
<dbReference type="GO" id="GO:0003677">
    <property type="term" value="F:DNA binding"/>
    <property type="evidence" value="ECO:0007669"/>
    <property type="project" value="InterPro"/>
</dbReference>